<feature type="transmembrane region" description="Helical" evidence="1">
    <location>
        <begin position="105"/>
        <end position="120"/>
    </location>
</feature>
<feature type="transmembrane region" description="Helical" evidence="1">
    <location>
        <begin position="243"/>
        <end position="262"/>
    </location>
</feature>
<feature type="transmembrane region" description="Helical" evidence="1">
    <location>
        <begin position="166"/>
        <end position="186"/>
    </location>
</feature>
<evidence type="ECO:0000313" key="3">
    <source>
        <dbReference type="Proteomes" id="UP000234579"/>
    </source>
</evidence>
<dbReference type="Proteomes" id="UP000234579">
    <property type="component" value="Unassembled WGS sequence"/>
</dbReference>
<feature type="transmembrane region" description="Helical" evidence="1">
    <location>
        <begin position="354"/>
        <end position="379"/>
    </location>
</feature>
<dbReference type="EMBL" id="PKGI01000003">
    <property type="protein sequence ID" value="PLA77486.1"/>
    <property type="molecule type" value="Genomic_DNA"/>
</dbReference>
<comment type="caution">
    <text evidence="2">The sequence shown here is derived from an EMBL/GenBank/DDBJ whole genome shotgun (WGS) entry which is preliminary data.</text>
</comment>
<reference evidence="3" key="1">
    <citation type="submission" date="2017-12" db="EMBL/GenBank/DDBJ databases">
        <authorList>
            <person name="Christensen H."/>
        </authorList>
    </citation>
    <scope>NUCLEOTIDE SEQUENCE [LARGE SCALE GENOMIC DNA]</scope>
    <source>
        <strain evidence="3">268A</strain>
    </source>
</reference>
<evidence type="ECO:0008006" key="4">
    <source>
        <dbReference type="Google" id="ProtNLM"/>
    </source>
</evidence>
<keyword evidence="1" id="KW-1133">Transmembrane helix</keyword>
<keyword evidence="1" id="KW-0472">Membrane</keyword>
<dbReference type="RefSeq" id="WP_101811142.1">
    <property type="nucleotide sequence ID" value="NZ_JAUDED010000017.1"/>
</dbReference>
<proteinExistence type="predicted"/>
<feature type="transmembrane region" description="Helical" evidence="1">
    <location>
        <begin position="193"/>
        <end position="210"/>
    </location>
</feature>
<organism evidence="2 3">
    <name type="scientific">Ligilactobacillus agilis</name>
    <dbReference type="NCBI Taxonomy" id="1601"/>
    <lineage>
        <taxon>Bacteria</taxon>
        <taxon>Bacillati</taxon>
        <taxon>Bacillota</taxon>
        <taxon>Bacilli</taxon>
        <taxon>Lactobacillales</taxon>
        <taxon>Lactobacillaceae</taxon>
        <taxon>Ligilactobacillus</taxon>
    </lineage>
</organism>
<evidence type="ECO:0000313" key="2">
    <source>
        <dbReference type="EMBL" id="PLA77486.1"/>
    </source>
</evidence>
<feature type="transmembrane region" description="Helical" evidence="1">
    <location>
        <begin position="127"/>
        <end position="146"/>
    </location>
</feature>
<feature type="transmembrane region" description="Helical" evidence="1">
    <location>
        <begin position="81"/>
        <end position="99"/>
    </location>
</feature>
<feature type="transmembrane region" description="Helical" evidence="1">
    <location>
        <begin position="320"/>
        <end position="342"/>
    </location>
</feature>
<feature type="transmembrane region" description="Helical" evidence="1">
    <location>
        <begin position="52"/>
        <end position="74"/>
    </location>
</feature>
<evidence type="ECO:0000256" key="1">
    <source>
        <dbReference type="SAM" id="Phobius"/>
    </source>
</evidence>
<dbReference type="AlphaFoldDB" id="A0A2I2ADP9"/>
<feature type="transmembrane region" description="Helical" evidence="1">
    <location>
        <begin position="23"/>
        <end position="40"/>
    </location>
</feature>
<accession>A0A2I2ADP9</accession>
<gene>
    <name evidence="2" type="ORF">CYR79_00410</name>
</gene>
<feature type="transmembrane region" description="Helical" evidence="1">
    <location>
        <begin position="216"/>
        <end position="236"/>
    </location>
</feature>
<sequence>MDTVVNARDRILKRMNWSKSHKVSEYLYLLGLIIYVLVSYTRGTMIVNNFGINIVTMTYALYLGSFLVVLKILLYDDIFNWKYLACLILTIFFFSIGKQAKDFDLFYYFIFIIGANNIDFKRILKVFLVVNIVGIVITLGLVNLGLIKNVVITRTDSPAVRYSLGAIYPTDFAARIFFMLVAYFCLKDYKLTIPQSISVFAIIILTYLITDTRLDFLLMLLAFVSVLLSDKVLKLLQKIAAKYVYIGTVGGIFLTIMLGYIYRPGNVLLDKINSLLSGRLFFEYIAFKDYNVDLLGQFVYQNGSGGGFKITNYFFIDSSYVRYLLMYGLVGYISIVIILLLLERKLLNEKKYTILISVILVLLSSVIDQHILGISYNIFLLALTANLSSLGESEKRGIESVCRQS</sequence>
<name>A0A2I2ADP9_9LACO</name>
<keyword evidence="1" id="KW-0812">Transmembrane</keyword>
<protein>
    <recommendedName>
        <fullName evidence="4">Polymerase</fullName>
    </recommendedName>
</protein>